<dbReference type="Gene3D" id="3.90.25.10">
    <property type="entry name" value="UDP-galactose 4-epimerase, domain 1"/>
    <property type="match status" value="1"/>
</dbReference>
<dbReference type="InterPro" id="IPR036291">
    <property type="entry name" value="NAD(P)-bd_dom_sf"/>
</dbReference>
<keyword evidence="6" id="KW-1185">Reference proteome</keyword>
<dbReference type="OrthoDB" id="419598at2759"/>
<dbReference type="Gene3D" id="3.40.50.720">
    <property type="entry name" value="NAD(P)-binding Rossmann-like Domain"/>
    <property type="match status" value="1"/>
</dbReference>
<dbReference type="AlphaFoldDB" id="A0A177D1P3"/>
<evidence type="ECO:0000259" key="4">
    <source>
        <dbReference type="Pfam" id="PF05368"/>
    </source>
</evidence>
<gene>
    <name evidence="5" type="ORF">CC84DRAFT_1077686</name>
</gene>
<dbReference type="InterPro" id="IPR051609">
    <property type="entry name" value="NmrA/Isoflavone_reductase-like"/>
</dbReference>
<evidence type="ECO:0000256" key="2">
    <source>
        <dbReference type="ARBA" id="ARBA00022857"/>
    </source>
</evidence>
<reference evidence="5 6" key="1">
    <citation type="submission" date="2016-05" db="EMBL/GenBank/DDBJ databases">
        <title>Comparative analysis of secretome profiles of manganese(II)-oxidizing ascomycete fungi.</title>
        <authorList>
            <consortium name="DOE Joint Genome Institute"/>
            <person name="Zeiner C.A."/>
            <person name="Purvine S.O."/>
            <person name="Zink E.M."/>
            <person name="Wu S."/>
            <person name="Pasa-Tolic L."/>
            <person name="Chaput D.L."/>
            <person name="Haridas S."/>
            <person name="Grigoriev I.V."/>
            <person name="Santelli C.M."/>
            <person name="Hansel C.M."/>
        </authorList>
    </citation>
    <scope>NUCLEOTIDE SEQUENCE [LARGE SCALE GENOMIC DNA]</scope>
    <source>
        <strain evidence="5 6">AP3s5-JAC2a</strain>
    </source>
</reference>
<accession>A0A177D1P3</accession>
<keyword evidence="3" id="KW-0560">Oxidoreductase</keyword>
<keyword evidence="2" id="KW-0521">NADP</keyword>
<evidence type="ECO:0000256" key="1">
    <source>
        <dbReference type="ARBA" id="ARBA00005725"/>
    </source>
</evidence>
<dbReference type="PANTHER" id="PTHR47706">
    <property type="entry name" value="NMRA-LIKE FAMILY PROTEIN"/>
    <property type="match status" value="1"/>
</dbReference>
<comment type="similarity">
    <text evidence="1">Belongs to the NmrA-type oxidoreductase family. Isoflavone reductase subfamily.</text>
</comment>
<dbReference type="GO" id="GO:0016491">
    <property type="term" value="F:oxidoreductase activity"/>
    <property type="evidence" value="ECO:0007669"/>
    <property type="project" value="UniProtKB-KW"/>
</dbReference>
<dbReference type="Pfam" id="PF05368">
    <property type="entry name" value="NmrA"/>
    <property type="match status" value="1"/>
</dbReference>
<organism evidence="5 6">
    <name type="scientific">Paraphaeosphaeria sporulosa</name>
    <dbReference type="NCBI Taxonomy" id="1460663"/>
    <lineage>
        <taxon>Eukaryota</taxon>
        <taxon>Fungi</taxon>
        <taxon>Dikarya</taxon>
        <taxon>Ascomycota</taxon>
        <taxon>Pezizomycotina</taxon>
        <taxon>Dothideomycetes</taxon>
        <taxon>Pleosporomycetidae</taxon>
        <taxon>Pleosporales</taxon>
        <taxon>Massarineae</taxon>
        <taxon>Didymosphaeriaceae</taxon>
        <taxon>Paraphaeosphaeria</taxon>
    </lineage>
</organism>
<evidence type="ECO:0000313" key="6">
    <source>
        <dbReference type="Proteomes" id="UP000077069"/>
    </source>
</evidence>
<proteinExistence type="inferred from homology"/>
<dbReference type="InParanoid" id="A0A177D1P3"/>
<dbReference type="Proteomes" id="UP000077069">
    <property type="component" value="Unassembled WGS sequence"/>
</dbReference>
<dbReference type="GeneID" id="28757252"/>
<dbReference type="SUPFAM" id="SSF51735">
    <property type="entry name" value="NAD(P)-binding Rossmann-fold domains"/>
    <property type="match status" value="1"/>
</dbReference>
<feature type="domain" description="NmrA-like" evidence="4">
    <location>
        <begin position="5"/>
        <end position="248"/>
    </location>
</feature>
<name>A0A177D1P3_9PLEO</name>
<evidence type="ECO:0000256" key="3">
    <source>
        <dbReference type="ARBA" id="ARBA00023002"/>
    </source>
</evidence>
<dbReference type="EMBL" id="KV441548">
    <property type="protein sequence ID" value="OAG13157.1"/>
    <property type="molecule type" value="Genomic_DNA"/>
</dbReference>
<dbReference type="RefSeq" id="XP_018043522.1">
    <property type="nucleotide sequence ID" value="XM_018173766.1"/>
</dbReference>
<dbReference type="InterPro" id="IPR008030">
    <property type="entry name" value="NmrA-like"/>
</dbReference>
<protein>
    <submittedName>
        <fullName evidence="5">NAD(P)-binding protein</fullName>
    </submittedName>
</protein>
<sequence length="319" mass="34461">MPAFTVAVAGGTGGIGRALVNGLVQQGKHKVLILSRKSSTLEVDSASISTIATDYTSIPSMISTLQEHKIDVVISALILSSPENSQAQLNLITAATQSGTVTSFLPSEYGIHYTPETLSFHPAARYWLDAAAALRASALRFTRVVFGWTLDHYGIPRVHSYMKPFKYVLDFDARRAAVPGDGTQKVSFLHTTDLARYVAALLEDEGEWPEVSAFVGGVASWGEFVRIAERVTGAKWDVTYDSVEVLEKGEATMLPQPPGAPTEEDYPGMREMVSEFGLMAVRGVLDVSDAGIRNGAFPHIKPMSVEEVVEKAWGRDAGA</sequence>
<evidence type="ECO:0000313" key="5">
    <source>
        <dbReference type="EMBL" id="OAG13157.1"/>
    </source>
</evidence>
<dbReference type="PANTHER" id="PTHR47706:SF4">
    <property type="entry name" value="NMRA-LIKE DOMAIN-CONTAINING PROTEIN"/>
    <property type="match status" value="1"/>
</dbReference>